<reference evidence="7 8" key="1">
    <citation type="submission" date="2019-05" db="EMBL/GenBank/DDBJ databases">
        <title>Marivita sp. nov. isolated from sea sediment.</title>
        <authorList>
            <person name="Kim W."/>
        </authorList>
    </citation>
    <scope>NUCLEOTIDE SEQUENCE [LARGE SCALE GENOMIC DNA]</scope>
    <source>
        <strain evidence="7 8">CAU 1492</strain>
    </source>
</reference>
<sequence length="171" mass="17419">MRFTSSRETRHMTFKKTLLAGLALAGIAATAAIGDSHADKAAMQAVKARQATMQLYAFNLGTLGGMAKGEIDYDAEAASAAANNLAALSGMNQMAMWPMGSDSDTLGEATSALPAIWAEGSDIGDHSAALHEAATALASTAGDGLDALRGGIGAVGKECGACHEDYRKPNS</sequence>
<keyword evidence="4" id="KW-0249">Electron transport</keyword>
<evidence type="ECO:0000256" key="5">
    <source>
        <dbReference type="ARBA" id="ARBA00023004"/>
    </source>
</evidence>
<gene>
    <name evidence="7" type="ORF">FGK64_13085</name>
</gene>
<dbReference type="InterPro" id="IPR002321">
    <property type="entry name" value="Cyt_c_II"/>
</dbReference>
<dbReference type="PIRSF" id="PIRSF000027">
    <property type="entry name" value="Cytc_c_prime"/>
    <property type="match status" value="1"/>
</dbReference>
<dbReference type="SUPFAM" id="SSF47175">
    <property type="entry name" value="Cytochromes"/>
    <property type="match status" value="1"/>
</dbReference>
<dbReference type="InterPro" id="IPR012127">
    <property type="entry name" value="Cyt_c_prime"/>
</dbReference>
<organism evidence="7 8">
    <name type="scientific">Arenibacterium halophilum</name>
    <dbReference type="NCBI Taxonomy" id="2583821"/>
    <lineage>
        <taxon>Bacteria</taxon>
        <taxon>Pseudomonadati</taxon>
        <taxon>Pseudomonadota</taxon>
        <taxon>Alphaproteobacteria</taxon>
        <taxon>Rhodobacterales</taxon>
        <taxon>Paracoccaceae</taxon>
        <taxon>Arenibacterium</taxon>
    </lineage>
</organism>
<dbReference type="Gene3D" id="1.20.120.10">
    <property type="entry name" value="Cytochrome c/b562"/>
    <property type="match status" value="1"/>
</dbReference>
<name>A0ABY2XD62_9RHOB</name>
<dbReference type="EMBL" id="VCPC01000002">
    <property type="protein sequence ID" value="TMV13657.1"/>
    <property type="molecule type" value="Genomic_DNA"/>
</dbReference>
<comment type="caution">
    <text evidence="7">The sequence shown here is derived from an EMBL/GenBank/DDBJ whole genome shotgun (WGS) entry which is preliminary data.</text>
</comment>
<evidence type="ECO:0000256" key="2">
    <source>
        <dbReference type="ARBA" id="ARBA00022617"/>
    </source>
</evidence>
<keyword evidence="1" id="KW-0813">Transport</keyword>
<dbReference type="Pfam" id="PF01322">
    <property type="entry name" value="Cytochrom_C_2"/>
    <property type="match status" value="1"/>
</dbReference>
<dbReference type="PROSITE" id="PS51009">
    <property type="entry name" value="CYTCII"/>
    <property type="match status" value="1"/>
</dbReference>
<feature type="chain" id="PRO_5046957509" evidence="6">
    <location>
        <begin position="32"/>
        <end position="171"/>
    </location>
</feature>
<keyword evidence="2" id="KW-0349">Heme</keyword>
<accession>A0ABY2XD62</accession>
<dbReference type="InterPro" id="IPR010980">
    <property type="entry name" value="Cyt_c/b562"/>
</dbReference>
<evidence type="ECO:0000313" key="8">
    <source>
        <dbReference type="Proteomes" id="UP001191082"/>
    </source>
</evidence>
<keyword evidence="8" id="KW-1185">Reference proteome</keyword>
<evidence type="ECO:0000313" key="7">
    <source>
        <dbReference type="EMBL" id="TMV13657.1"/>
    </source>
</evidence>
<proteinExistence type="predicted"/>
<keyword evidence="5" id="KW-0408">Iron</keyword>
<evidence type="ECO:0000256" key="6">
    <source>
        <dbReference type="SAM" id="SignalP"/>
    </source>
</evidence>
<feature type="signal peptide" evidence="6">
    <location>
        <begin position="1"/>
        <end position="31"/>
    </location>
</feature>
<evidence type="ECO:0000256" key="1">
    <source>
        <dbReference type="ARBA" id="ARBA00022448"/>
    </source>
</evidence>
<keyword evidence="6" id="KW-0732">Signal</keyword>
<evidence type="ECO:0000256" key="4">
    <source>
        <dbReference type="ARBA" id="ARBA00022982"/>
    </source>
</evidence>
<keyword evidence="3" id="KW-0479">Metal-binding</keyword>
<protein>
    <submittedName>
        <fullName evidence="7">Cytochrome c</fullName>
    </submittedName>
</protein>
<evidence type="ECO:0000256" key="3">
    <source>
        <dbReference type="ARBA" id="ARBA00022723"/>
    </source>
</evidence>
<dbReference type="Proteomes" id="UP001191082">
    <property type="component" value="Unassembled WGS sequence"/>
</dbReference>